<dbReference type="Gene3D" id="3.30.70.1900">
    <property type="match status" value="1"/>
</dbReference>
<protein>
    <submittedName>
        <fullName evidence="2">CRISPR system precrRNA processing endoribonuclease RAMP protein Cas6</fullName>
    </submittedName>
</protein>
<dbReference type="EMBL" id="JAHCVK010000011">
    <property type="protein sequence ID" value="MBT0654529.1"/>
    <property type="molecule type" value="Genomic_DNA"/>
</dbReference>
<keyword evidence="3" id="KW-1185">Reference proteome</keyword>
<accession>A0ABS5SGN6</accession>
<reference evidence="2 3" key="1">
    <citation type="submission" date="2021-05" db="EMBL/GenBank/DDBJ databases">
        <title>The draft genome of Geobacter luticola JCM 17780.</title>
        <authorList>
            <person name="Xu Z."/>
            <person name="Masuda Y."/>
            <person name="Itoh H."/>
            <person name="Senoo K."/>
        </authorList>
    </citation>
    <scope>NUCLEOTIDE SEQUENCE [LARGE SCALE GENOMIC DNA]</scope>
    <source>
        <strain evidence="2 3">JCM 17780</strain>
    </source>
</reference>
<evidence type="ECO:0000259" key="1">
    <source>
        <dbReference type="Pfam" id="PF10040"/>
    </source>
</evidence>
<comment type="caution">
    <text evidence="2">The sequence shown here is derived from an EMBL/GenBank/DDBJ whole genome shotgun (WGS) entry which is preliminary data.</text>
</comment>
<organism evidence="2 3">
    <name type="scientific">Geomobilimonas luticola</name>
    <dbReference type="NCBI Taxonomy" id="1114878"/>
    <lineage>
        <taxon>Bacteria</taxon>
        <taxon>Pseudomonadati</taxon>
        <taxon>Thermodesulfobacteriota</taxon>
        <taxon>Desulfuromonadia</taxon>
        <taxon>Geobacterales</taxon>
        <taxon>Geobacteraceae</taxon>
        <taxon>Geomobilimonas</taxon>
    </lineage>
</organism>
<feature type="domain" description="CRISPR-associated protein Cas6 C-terminal" evidence="1">
    <location>
        <begin position="179"/>
        <end position="290"/>
    </location>
</feature>
<evidence type="ECO:0000313" key="3">
    <source>
        <dbReference type="Proteomes" id="UP000756860"/>
    </source>
</evidence>
<proteinExistence type="predicted"/>
<sequence length="301" mass="32950">MEFNLVRLVITVRLDTNIADPLALFGLNSCFAEAFRRVSGCRGPYDAECPHCRSFSQSLSTDPAAVRRHQKPSLPFAFSLPLLPSSPNLGGQTELFLTIVGSAIQDVSCYLDALKLAFSSFGPAGRYVVMPVRAEAVDYYGARSLVWEAGKEKRDENLVLLSADGLQRTCTLAADEVKLRIVTPLRLLSGGKPVSELTFSALARCLFRRITSLAYHYGGHEADLDFRWLAERSREISCTDGDFHWQGGTGKQGGIVGSGTFRGDLNEFHPFLLLGEYLQCGKGATYGYGAFRLEKSSGDLS</sequence>
<gene>
    <name evidence="2" type="primary">cas6</name>
    <name evidence="2" type="ORF">KI810_15870</name>
</gene>
<dbReference type="InterPro" id="IPR019267">
    <property type="entry name" value="CRISPR-assoc_Cas6_C"/>
</dbReference>
<evidence type="ECO:0000313" key="2">
    <source>
        <dbReference type="EMBL" id="MBT0654529.1"/>
    </source>
</evidence>
<name>A0ABS5SGN6_9BACT</name>
<dbReference type="RefSeq" id="WP_214176537.1">
    <property type="nucleotide sequence ID" value="NZ_JAHCVK010000011.1"/>
</dbReference>
<dbReference type="Pfam" id="PF10040">
    <property type="entry name" value="CRISPR_Cas6"/>
    <property type="match status" value="1"/>
</dbReference>
<dbReference type="Proteomes" id="UP000756860">
    <property type="component" value="Unassembled WGS sequence"/>
</dbReference>